<comment type="caution">
    <text evidence="4">The sequence shown here is derived from an EMBL/GenBank/DDBJ whole genome shotgun (WGS) entry which is preliminary data.</text>
</comment>
<evidence type="ECO:0000256" key="1">
    <source>
        <dbReference type="PROSITE-ProRule" id="PRU00285"/>
    </source>
</evidence>
<dbReference type="Gene3D" id="2.60.40.790">
    <property type="match status" value="1"/>
</dbReference>
<dbReference type="PANTHER" id="PTHR45640:SF26">
    <property type="entry name" value="RE23625P"/>
    <property type="match status" value="1"/>
</dbReference>
<feature type="domain" description="SHSP" evidence="3">
    <location>
        <begin position="89"/>
        <end position="198"/>
    </location>
</feature>
<dbReference type="InterPro" id="IPR001436">
    <property type="entry name" value="Alpha-crystallin/sHSP_animal"/>
</dbReference>
<dbReference type="GO" id="GO:0005737">
    <property type="term" value="C:cytoplasm"/>
    <property type="evidence" value="ECO:0007669"/>
    <property type="project" value="TreeGrafter"/>
</dbReference>
<dbReference type="PROSITE" id="PS01031">
    <property type="entry name" value="SHSP"/>
    <property type="match status" value="1"/>
</dbReference>
<dbReference type="GO" id="GO:0005634">
    <property type="term" value="C:nucleus"/>
    <property type="evidence" value="ECO:0007669"/>
    <property type="project" value="TreeGrafter"/>
</dbReference>
<evidence type="ECO:0000313" key="4">
    <source>
        <dbReference type="EMBL" id="CAF1010765.1"/>
    </source>
</evidence>
<organism evidence="4 5">
    <name type="scientific">Brachionus calyciflorus</name>
    <dbReference type="NCBI Taxonomy" id="104777"/>
    <lineage>
        <taxon>Eukaryota</taxon>
        <taxon>Metazoa</taxon>
        <taxon>Spiralia</taxon>
        <taxon>Gnathifera</taxon>
        <taxon>Rotifera</taxon>
        <taxon>Eurotatoria</taxon>
        <taxon>Monogononta</taxon>
        <taxon>Pseudotrocha</taxon>
        <taxon>Ploima</taxon>
        <taxon>Brachionidae</taxon>
        <taxon>Brachionus</taxon>
    </lineage>
</organism>
<keyword evidence="5" id="KW-1185">Reference proteome</keyword>
<sequence length="229" mass="26131">MKGLTVLKNANYLKASNFRSLIGNQSLRNISLTPQNDRFFGRSDPFEDRFFGLASNLMRSLEREFDYARRQLDKTMNLLPSTSLPNLLVRPKQLETDIIHIDNEGNRKLQISYDLSDFEPEDVKIKTHGHTLKVTAKKEKKSDTDYYLKEFSESYSLPRELKLEDLKSKWTDDGVLIIEAVLPKMVESKKREREIPIEHGGEVKNITEGAEAAGKKAAELGGAETNVKQ</sequence>
<dbReference type="GO" id="GO:0042026">
    <property type="term" value="P:protein refolding"/>
    <property type="evidence" value="ECO:0007669"/>
    <property type="project" value="TreeGrafter"/>
</dbReference>
<evidence type="ECO:0000256" key="2">
    <source>
        <dbReference type="RuleBase" id="RU003616"/>
    </source>
</evidence>
<dbReference type="GO" id="GO:0051082">
    <property type="term" value="F:unfolded protein binding"/>
    <property type="evidence" value="ECO:0007669"/>
    <property type="project" value="TreeGrafter"/>
</dbReference>
<evidence type="ECO:0000259" key="3">
    <source>
        <dbReference type="PROSITE" id="PS01031"/>
    </source>
</evidence>
<dbReference type="InterPro" id="IPR002068">
    <property type="entry name" value="A-crystallin/Hsp20_dom"/>
</dbReference>
<dbReference type="PANTHER" id="PTHR45640">
    <property type="entry name" value="HEAT SHOCK PROTEIN HSP-12.2-RELATED"/>
    <property type="match status" value="1"/>
</dbReference>
<dbReference type="Proteomes" id="UP000663879">
    <property type="component" value="Unassembled WGS sequence"/>
</dbReference>
<evidence type="ECO:0000313" key="5">
    <source>
        <dbReference type="Proteomes" id="UP000663879"/>
    </source>
</evidence>
<dbReference type="GO" id="GO:0009408">
    <property type="term" value="P:response to heat"/>
    <property type="evidence" value="ECO:0007669"/>
    <property type="project" value="TreeGrafter"/>
</dbReference>
<dbReference type="SUPFAM" id="SSF49764">
    <property type="entry name" value="HSP20-like chaperones"/>
    <property type="match status" value="1"/>
</dbReference>
<dbReference type="InterPro" id="IPR008978">
    <property type="entry name" value="HSP20-like_chaperone"/>
</dbReference>
<dbReference type="OrthoDB" id="10060792at2759"/>
<accession>A0A814HJ87</accession>
<name>A0A814HJ87_9BILA</name>
<dbReference type="AlphaFoldDB" id="A0A814HJ87"/>
<dbReference type="CDD" id="cd06526">
    <property type="entry name" value="metazoan_ACD"/>
    <property type="match status" value="1"/>
</dbReference>
<dbReference type="Pfam" id="PF00011">
    <property type="entry name" value="HSP20"/>
    <property type="match status" value="1"/>
</dbReference>
<gene>
    <name evidence="4" type="ORF">OXX778_LOCUS16878</name>
</gene>
<reference evidence="4" key="1">
    <citation type="submission" date="2021-02" db="EMBL/GenBank/DDBJ databases">
        <authorList>
            <person name="Nowell W R."/>
        </authorList>
    </citation>
    <scope>NUCLEOTIDE SEQUENCE</scope>
    <source>
        <strain evidence="4">Ploen Becks lab</strain>
    </source>
</reference>
<comment type="similarity">
    <text evidence="1 2">Belongs to the small heat shock protein (HSP20) family.</text>
</comment>
<protein>
    <recommendedName>
        <fullName evidence="3">SHSP domain-containing protein</fullName>
    </recommendedName>
</protein>
<proteinExistence type="inferred from homology"/>
<dbReference type="EMBL" id="CAJNOC010004132">
    <property type="protein sequence ID" value="CAF1010765.1"/>
    <property type="molecule type" value="Genomic_DNA"/>
</dbReference>